<dbReference type="Gene3D" id="1.10.630.10">
    <property type="entry name" value="Cytochrome P450"/>
    <property type="match status" value="1"/>
</dbReference>
<dbReference type="PANTHER" id="PTHR24287">
    <property type="entry name" value="P450, PUTATIVE (EUROFUNG)-RELATED"/>
    <property type="match status" value="1"/>
</dbReference>
<keyword evidence="4 8" id="KW-0560">Oxidoreductase</keyword>
<keyword evidence="5 7" id="KW-0408">Iron</keyword>
<keyword evidence="9" id="KW-0812">Transmembrane</keyword>
<dbReference type="PROSITE" id="PS00086">
    <property type="entry name" value="CYTOCHROME_P450"/>
    <property type="match status" value="1"/>
</dbReference>
<evidence type="ECO:0000256" key="4">
    <source>
        <dbReference type="ARBA" id="ARBA00023002"/>
    </source>
</evidence>
<reference evidence="10 11" key="1">
    <citation type="submission" date="2019-09" db="EMBL/GenBank/DDBJ databases">
        <title>Draft genome of the ectomycorrhizal ascomycete Sphaerosporella brunnea.</title>
        <authorList>
            <consortium name="DOE Joint Genome Institute"/>
            <person name="Benucci G.M."/>
            <person name="Marozzi G."/>
            <person name="Antonielli L."/>
            <person name="Sanchez S."/>
            <person name="Marco P."/>
            <person name="Wang X."/>
            <person name="Falini L.B."/>
            <person name="Barry K."/>
            <person name="Haridas S."/>
            <person name="Lipzen A."/>
            <person name="Labutti K."/>
            <person name="Grigoriev I.V."/>
            <person name="Murat C."/>
            <person name="Martin F."/>
            <person name="Albertini E."/>
            <person name="Donnini D."/>
            <person name="Bonito G."/>
        </authorList>
    </citation>
    <scope>NUCLEOTIDE SEQUENCE [LARGE SCALE GENOMIC DNA]</scope>
    <source>
        <strain evidence="10 11">Sb_GMNB300</strain>
    </source>
</reference>
<evidence type="ECO:0000256" key="3">
    <source>
        <dbReference type="ARBA" id="ARBA00022723"/>
    </source>
</evidence>
<evidence type="ECO:0000256" key="7">
    <source>
        <dbReference type="PIRSR" id="PIRSR602401-1"/>
    </source>
</evidence>
<keyword evidence="9" id="KW-0472">Membrane</keyword>
<dbReference type="GO" id="GO:0020037">
    <property type="term" value="F:heme binding"/>
    <property type="evidence" value="ECO:0007669"/>
    <property type="project" value="InterPro"/>
</dbReference>
<dbReference type="Proteomes" id="UP000326924">
    <property type="component" value="Unassembled WGS sequence"/>
</dbReference>
<dbReference type="GO" id="GO:0005506">
    <property type="term" value="F:iron ion binding"/>
    <property type="evidence" value="ECO:0007669"/>
    <property type="project" value="InterPro"/>
</dbReference>
<organism evidence="10 11">
    <name type="scientific">Sphaerosporella brunnea</name>
    <dbReference type="NCBI Taxonomy" id="1250544"/>
    <lineage>
        <taxon>Eukaryota</taxon>
        <taxon>Fungi</taxon>
        <taxon>Dikarya</taxon>
        <taxon>Ascomycota</taxon>
        <taxon>Pezizomycotina</taxon>
        <taxon>Pezizomycetes</taxon>
        <taxon>Pezizales</taxon>
        <taxon>Pyronemataceae</taxon>
        <taxon>Sphaerosporella</taxon>
    </lineage>
</organism>
<keyword evidence="7 8" id="KW-0349">Heme</keyword>
<feature type="binding site" description="axial binding residue" evidence="7">
    <location>
        <position position="445"/>
    </location>
    <ligand>
        <name>heme</name>
        <dbReference type="ChEBI" id="CHEBI:30413"/>
    </ligand>
    <ligandPart>
        <name>Fe</name>
        <dbReference type="ChEBI" id="CHEBI:18248"/>
    </ligandPart>
</feature>
<dbReference type="GO" id="GO:0016705">
    <property type="term" value="F:oxidoreductase activity, acting on paired donors, with incorporation or reduction of molecular oxygen"/>
    <property type="evidence" value="ECO:0007669"/>
    <property type="project" value="InterPro"/>
</dbReference>
<sequence>MLLDVVMLSRPAVAAALAVVFVLVIAVRRLLEIRKIRRLGKRASIIHSRFFGIDETLKVFEYARKHQNRELWEMRFKEFNNHTMEVRVLGKRIIMTAEPENVKAVLATQFLDFGKGETFHQQWQAFLGDSIFTTDGKEWSASRHLIRPQFIKDRVSDLHIFERHTQRMLSLIPRDGSKIDISELFFRVTLDAATDFLLGASVDSLKYGNVEFAVAFQRIQAHMNNVSRAGPLRIFLDTKQFKQDLKVLNAFVEPFVEKVSRMRPEELKGKDESDYNFLHALAQFTRDPKMLRDQLVAILLAARDTTAGTMAWALYELAKRPDTVQRLRKEILGTVGPTAAPTYEDLKGMRFLQHVINETLRLYPAVPFNVRVALKDTSLPHGGGPYGLDPVGVPAGTLVAYSTLTMQRRVDLFGPDVAEFKPERWDHWAPKAWQYVPFNGGPRICLGQQFALTEMGYILCRLFQNFDAVEDRSTEPQIERCEVTISPGSGVWVAFRPAKNG</sequence>
<evidence type="ECO:0000256" key="6">
    <source>
        <dbReference type="ARBA" id="ARBA00023033"/>
    </source>
</evidence>
<comment type="cofactor">
    <cofactor evidence="1 7">
        <name>heme</name>
        <dbReference type="ChEBI" id="CHEBI:30413"/>
    </cofactor>
</comment>
<evidence type="ECO:0000256" key="5">
    <source>
        <dbReference type="ARBA" id="ARBA00023004"/>
    </source>
</evidence>
<keyword evidence="6 8" id="KW-0503">Monooxygenase</keyword>
<keyword evidence="9" id="KW-1133">Transmembrane helix</keyword>
<dbReference type="AlphaFoldDB" id="A0A5J5EPF2"/>
<proteinExistence type="inferred from homology"/>
<dbReference type="InterPro" id="IPR001128">
    <property type="entry name" value="Cyt_P450"/>
</dbReference>
<dbReference type="InterPro" id="IPR036396">
    <property type="entry name" value="Cyt_P450_sf"/>
</dbReference>
<evidence type="ECO:0000256" key="8">
    <source>
        <dbReference type="RuleBase" id="RU000461"/>
    </source>
</evidence>
<evidence type="ECO:0000256" key="2">
    <source>
        <dbReference type="ARBA" id="ARBA00010617"/>
    </source>
</evidence>
<dbReference type="PRINTS" id="PR00385">
    <property type="entry name" value="P450"/>
</dbReference>
<keyword evidence="3 7" id="KW-0479">Metal-binding</keyword>
<feature type="transmembrane region" description="Helical" evidence="9">
    <location>
        <begin position="12"/>
        <end position="31"/>
    </location>
</feature>
<dbReference type="PRINTS" id="PR00463">
    <property type="entry name" value="EP450I"/>
</dbReference>
<keyword evidence="11" id="KW-1185">Reference proteome</keyword>
<evidence type="ECO:0000313" key="10">
    <source>
        <dbReference type="EMBL" id="KAA8899641.1"/>
    </source>
</evidence>
<dbReference type="GO" id="GO:0004497">
    <property type="term" value="F:monooxygenase activity"/>
    <property type="evidence" value="ECO:0007669"/>
    <property type="project" value="UniProtKB-KW"/>
</dbReference>
<evidence type="ECO:0000256" key="9">
    <source>
        <dbReference type="SAM" id="Phobius"/>
    </source>
</evidence>
<dbReference type="OrthoDB" id="1470350at2759"/>
<dbReference type="InParanoid" id="A0A5J5EPF2"/>
<dbReference type="SUPFAM" id="SSF48264">
    <property type="entry name" value="Cytochrome P450"/>
    <property type="match status" value="1"/>
</dbReference>
<protein>
    <submittedName>
        <fullName evidence="10">Cytochrome P450 52A5</fullName>
    </submittedName>
</protein>
<dbReference type="EMBL" id="VXIS01000164">
    <property type="protein sequence ID" value="KAA8899641.1"/>
    <property type="molecule type" value="Genomic_DNA"/>
</dbReference>
<gene>
    <name evidence="10" type="ORF">FN846DRAFT_960204</name>
</gene>
<accession>A0A5J5EPF2</accession>
<dbReference type="InterPro" id="IPR047146">
    <property type="entry name" value="Cyt_P450_E_CYP52_fungi"/>
</dbReference>
<evidence type="ECO:0000256" key="1">
    <source>
        <dbReference type="ARBA" id="ARBA00001971"/>
    </source>
</evidence>
<dbReference type="InterPro" id="IPR002401">
    <property type="entry name" value="Cyt_P450_E_grp-I"/>
</dbReference>
<dbReference type="CDD" id="cd11063">
    <property type="entry name" value="CYP52"/>
    <property type="match status" value="1"/>
</dbReference>
<name>A0A5J5EPF2_9PEZI</name>
<dbReference type="PANTHER" id="PTHR24287:SF5">
    <property type="entry name" value="P450, PUTATIVE (EUROFUNG)-RELATED"/>
    <property type="match status" value="1"/>
</dbReference>
<dbReference type="Pfam" id="PF00067">
    <property type="entry name" value="p450"/>
    <property type="match status" value="1"/>
</dbReference>
<dbReference type="InterPro" id="IPR017972">
    <property type="entry name" value="Cyt_P450_CS"/>
</dbReference>
<comment type="caution">
    <text evidence="10">The sequence shown here is derived from an EMBL/GenBank/DDBJ whole genome shotgun (WGS) entry which is preliminary data.</text>
</comment>
<comment type="similarity">
    <text evidence="2 8">Belongs to the cytochrome P450 family.</text>
</comment>
<evidence type="ECO:0000313" key="11">
    <source>
        <dbReference type="Proteomes" id="UP000326924"/>
    </source>
</evidence>